<evidence type="ECO:0000256" key="4">
    <source>
        <dbReference type="PROSITE-ProRule" id="PRU00433"/>
    </source>
</evidence>
<dbReference type="AlphaFoldDB" id="A0A225NM26"/>
<dbReference type="Proteomes" id="UP000215377">
    <property type="component" value="Unassembled WGS sequence"/>
</dbReference>
<dbReference type="InterPro" id="IPR009056">
    <property type="entry name" value="Cyt_c-like_dom"/>
</dbReference>
<dbReference type="PANTHER" id="PTHR47495">
    <property type="entry name" value="ALDEHYDE DEHYDROGENASE"/>
    <property type="match status" value="1"/>
</dbReference>
<dbReference type="InterPro" id="IPR036856">
    <property type="entry name" value="Ald_Oxase/Xan_DH_a/b_sf"/>
</dbReference>
<dbReference type="GO" id="GO:0046872">
    <property type="term" value="F:metal ion binding"/>
    <property type="evidence" value="ECO:0007669"/>
    <property type="project" value="UniProtKB-KW"/>
</dbReference>
<dbReference type="Pfam" id="PF02738">
    <property type="entry name" value="MoCoBD_1"/>
    <property type="match status" value="1"/>
</dbReference>
<accession>A0A225NM26</accession>
<dbReference type="InterPro" id="IPR046867">
    <property type="entry name" value="AldOxase/xan_DH_MoCoBD2"/>
</dbReference>
<protein>
    <submittedName>
        <fullName evidence="6">Aldehyde dehydrogenase</fullName>
    </submittedName>
</protein>
<evidence type="ECO:0000313" key="6">
    <source>
        <dbReference type="EMBL" id="OWU75096.1"/>
    </source>
</evidence>
<dbReference type="Gene3D" id="3.90.1170.50">
    <property type="entry name" value="Aldehyde oxidase/xanthine dehydrogenase, a/b hammerhead"/>
    <property type="match status" value="1"/>
</dbReference>
<dbReference type="InterPro" id="IPR037165">
    <property type="entry name" value="AldOxase/xan_DH_Mopterin-bd_sf"/>
</dbReference>
<feature type="domain" description="Cytochrome c" evidence="5">
    <location>
        <begin position="917"/>
        <end position="1025"/>
    </location>
</feature>
<dbReference type="GO" id="GO:0020037">
    <property type="term" value="F:heme binding"/>
    <property type="evidence" value="ECO:0007669"/>
    <property type="project" value="InterPro"/>
</dbReference>
<gene>
    <name evidence="6" type="ORF">ATO3_10115</name>
</gene>
<dbReference type="GO" id="GO:0016491">
    <property type="term" value="F:oxidoreductase activity"/>
    <property type="evidence" value="ECO:0007669"/>
    <property type="project" value="InterPro"/>
</dbReference>
<dbReference type="InterPro" id="IPR000674">
    <property type="entry name" value="Ald_Oxase/Xan_DH_a/b"/>
</dbReference>
<keyword evidence="1 4" id="KW-0349">Heme</keyword>
<dbReference type="Gene3D" id="1.10.760.10">
    <property type="entry name" value="Cytochrome c-like domain"/>
    <property type="match status" value="3"/>
</dbReference>
<organism evidence="6 7">
    <name type="scientific">Marinibacterium profundimaris</name>
    <dbReference type="NCBI Taxonomy" id="1679460"/>
    <lineage>
        <taxon>Bacteria</taxon>
        <taxon>Pseudomonadati</taxon>
        <taxon>Pseudomonadota</taxon>
        <taxon>Alphaproteobacteria</taxon>
        <taxon>Rhodobacterales</taxon>
        <taxon>Paracoccaceae</taxon>
        <taxon>Marinibacterium</taxon>
    </lineage>
</organism>
<dbReference type="PANTHER" id="PTHR47495:SF1">
    <property type="entry name" value="BLL3820 PROTEIN"/>
    <property type="match status" value="1"/>
</dbReference>
<evidence type="ECO:0000256" key="2">
    <source>
        <dbReference type="ARBA" id="ARBA00022723"/>
    </source>
</evidence>
<dbReference type="Pfam" id="PF20256">
    <property type="entry name" value="MoCoBD_2"/>
    <property type="match status" value="2"/>
</dbReference>
<name>A0A225NM26_9RHOB</name>
<dbReference type="InterPro" id="IPR008274">
    <property type="entry name" value="AldOxase/xan_DH_MoCoBD1"/>
</dbReference>
<dbReference type="SMART" id="SM01008">
    <property type="entry name" value="Ald_Xan_dh_C"/>
    <property type="match status" value="1"/>
</dbReference>
<feature type="domain" description="Cytochrome c" evidence="5">
    <location>
        <begin position="772"/>
        <end position="875"/>
    </location>
</feature>
<dbReference type="GO" id="GO:0009055">
    <property type="term" value="F:electron transfer activity"/>
    <property type="evidence" value="ECO:0007669"/>
    <property type="project" value="InterPro"/>
</dbReference>
<sequence>MVTRPAITIWRHGQAGTPEPLLDIAADGRVTGYTGHVDLGTGLRTAMAQIVAEELDIAPGQVSMVMGDTASTPDQGPTIASESIQIAAVPLRQAAAQARAVIAGLASARLNAGIDDLDLRDGMIGTDAARLPIADLLTGPPVSLQLDPDTAVKPASDYHLVGRHLPRVDLAGKATGAWTYVHDVAVPGMLHGHVIRPPYAGRDSGPFIGRSLIEVDEDAVSGMAGFVALVRKGDFLGVVAEREGQARAIAEALPVRWATPPDLPDLSDIPGTLRDLPSEKRMLADRGDVDGALERAATTLTRSYAWPWNLHGSIGPSCAVADWREGRVTIWSGTQNPHMLRADIARLMDLPETAVDIVRHEAAGCFGRNCADDVCGDAALLSRATGRPVRVQLTREQEHLWEPKGAAQLMDVTGGLDANGNFDVYDFETRYPSNRGPNLALLLTGAIDPAPQPCDMGDRTAIPPYRIPNLRAAVHDMAPIVRASWFRGVSAMPNTFAHECFIDELAAEAGEDPVAYRLRHVDDPRTADLIRRTAEDGGWQPGRAPRLTRQGQIATGQGFAHATYVHGAFPGVAAAQAAWMAEVTVNRDTGEVILDRITVAQDHGLAINPEGVRHQIHGNVVQSISRAMGEDTRFDRTGARDAEWGSYPIARFEDLPEIRAILMERPEEPPLGVGESASVPSAAAIANAIFDATGVRMRELPFTPERVKAALDGQPLPRGLPAPADTAPPRWRRLATGVGAALAGGLMASAVGLAIRAEIPRVPRPDNIWSAETVERGRQLFAAGACAVCHTAEGGVPLVGGRPMETPFGTVYSTNLTPDPDTGLGAWSYPAFARAMREGVSRDGSHLYPAFPYTAFAKMTDSDLQALYAYIQSLDPVQADTPPASMIAPVNLRPSMAAWNALYHDATPFTPDRAQSELWNRGAYLVEGVGHCAACHSPRNALGAERGGAAHLSGGMVDGWLAPALNGTGPAPLDWTEADFLAYLRDGVSPRHGAAGGPMAPVVAELAALPETDLRAMAHYLASLNDTGKDRSDAAAPLDALALDQPLEMATGPAARLFRASCGACHITGPVPSATAARVPLALSSAVHADRPDSVIRAVIDGLPAVGRPDPRAMPGFGSALTDDHIAALARFLRQTLAPDKPAWDGITEAIGRARQP</sequence>
<feature type="domain" description="Cytochrome c" evidence="5">
    <location>
        <begin position="1049"/>
        <end position="1137"/>
    </location>
</feature>
<dbReference type="Pfam" id="PF13442">
    <property type="entry name" value="Cytochrome_CBB3"/>
    <property type="match status" value="1"/>
</dbReference>
<dbReference type="Gene3D" id="3.30.365.10">
    <property type="entry name" value="Aldehyde oxidase/xanthine dehydrogenase, molybdopterin binding domain"/>
    <property type="match status" value="4"/>
</dbReference>
<keyword evidence="2 4" id="KW-0479">Metal-binding</keyword>
<evidence type="ECO:0000313" key="7">
    <source>
        <dbReference type="Proteomes" id="UP000215377"/>
    </source>
</evidence>
<evidence type="ECO:0000256" key="3">
    <source>
        <dbReference type="ARBA" id="ARBA00023004"/>
    </source>
</evidence>
<dbReference type="SUPFAM" id="SSF56003">
    <property type="entry name" value="Molybdenum cofactor-binding domain"/>
    <property type="match status" value="2"/>
</dbReference>
<evidence type="ECO:0000256" key="1">
    <source>
        <dbReference type="ARBA" id="ARBA00022617"/>
    </source>
</evidence>
<dbReference type="SUPFAM" id="SSF54665">
    <property type="entry name" value="CO dehydrogenase molybdoprotein N-domain-like"/>
    <property type="match status" value="1"/>
</dbReference>
<dbReference type="InterPro" id="IPR052516">
    <property type="entry name" value="N-heterocyclic_Hydroxylase"/>
</dbReference>
<dbReference type="Pfam" id="PF00034">
    <property type="entry name" value="Cytochrom_C"/>
    <property type="match status" value="2"/>
</dbReference>
<reference evidence="6 7" key="1">
    <citation type="submission" date="2013-04" db="EMBL/GenBank/DDBJ databases">
        <title>Oceanicola sp. 22II1-22F33 Genome Sequencing.</title>
        <authorList>
            <person name="Lai Q."/>
            <person name="Li G."/>
            <person name="Shao Z."/>
        </authorList>
    </citation>
    <scope>NUCLEOTIDE SEQUENCE [LARGE SCALE GENOMIC DNA]</scope>
    <source>
        <strain evidence="6 7">22II1-22F33</strain>
    </source>
</reference>
<dbReference type="SUPFAM" id="SSF46626">
    <property type="entry name" value="Cytochrome c"/>
    <property type="match status" value="3"/>
</dbReference>
<proteinExistence type="predicted"/>
<keyword evidence="7" id="KW-1185">Reference proteome</keyword>
<keyword evidence="3 4" id="KW-0408">Iron</keyword>
<comment type="caution">
    <text evidence="6">The sequence shown here is derived from an EMBL/GenBank/DDBJ whole genome shotgun (WGS) entry which is preliminary data.</text>
</comment>
<dbReference type="EMBL" id="AQQR01000003">
    <property type="protein sequence ID" value="OWU75096.1"/>
    <property type="molecule type" value="Genomic_DNA"/>
</dbReference>
<dbReference type="InterPro" id="IPR036909">
    <property type="entry name" value="Cyt_c-like_dom_sf"/>
</dbReference>
<evidence type="ECO:0000259" key="5">
    <source>
        <dbReference type="PROSITE" id="PS51007"/>
    </source>
</evidence>
<dbReference type="PROSITE" id="PS51007">
    <property type="entry name" value="CYTC"/>
    <property type="match status" value="3"/>
</dbReference>